<dbReference type="InterPro" id="IPR036925">
    <property type="entry name" value="TIF_IF2_dom3_sf"/>
</dbReference>
<dbReference type="Pfam" id="PF04760">
    <property type="entry name" value="IF2_N"/>
    <property type="match status" value="1"/>
</dbReference>
<feature type="binding site" evidence="7">
    <location>
        <begin position="95"/>
        <end position="102"/>
    </location>
    <ligand>
        <name>GTP</name>
        <dbReference type="ChEBI" id="CHEBI:37565"/>
    </ligand>
</feature>
<comment type="function">
    <text evidence="7 8">One of the essential components for the initiation of protein synthesis. Protects formylmethionyl-tRNA from spontaneous hydrolysis and promotes its binding to the 30S ribosomal subunits. Also involved in the hydrolysis of GTP during the formation of the 70S ribosomal complex.</text>
</comment>
<keyword evidence="5 7" id="KW-0648">Protein biosynthesis</keyword>
<comment type="subcellular location">
    <subcellularLocation>
        <location evidence="7">Cytoplasm</location>
    </subcellularLocation>
</comment>
<keyword evidence="7" id="KW-0963">Cytoplasm</keyword>
<dbReference type="SUPFAM" id="SSF52156">
    <property type="entry name" value="Initiation factor IF2/eIF5b, domain 3"/>
    <property type="match status" value="1"/>
</dbReference>
<dbReference type="InterPro" id="IPR000178">
    <property type="entry name" value="TF_IF2_bacterial-like"/>
</dbReference>
<reference evidence="10 11" key="1">
    <citation type="journal article" date="2015" name="Nature">
        <title>rRNA introns, odd ribosomes, and small enigmatic genomes across a large radiation of phyla.</title>
        <authorList>
            <person name="Brown C.T."/>
            <person name="Hug L.A."/>
            <person name="Thomas B.C."/>
            <person name="Sharon I."/>
            <person name="Castelle C.J."/>
            <person name="Singh A."/>
            <person name="Wilkins M.J."/>
            <person name="Williams K.H."/>
            <person name="Banfield J.F."/>
        </authorList>
    </citation>
    <scope>NUCLEOTIDE SEQUENCE [LARGE SCALE GENOMIC DNA]</scope>
</reference>
<dbReference type="PANTHER" id="PTHR43381:SF5">
    <property type="entry name" value="TR-TYPE G DOMAIN-CONTAINING PROTEIN"/>
    <property type="match status" value="1"/>
</dbReference>
<dbReference type="InterPro" id="IPR044145">
    <property type="entry name" value="IF2_II"/>
</dbReference>
<evidence type="ECO:0000256" key="8">
    <source>
        <dbReference type="RuleBase" id="RU000644"/>
    </source>
</evidence>
<sequence length="587" mass="63199">MTDEKKQLVLPGVLTVKELAELINVPVTTVIKQLLGNGVLATINDNLDFETAAVVADDLGFEAALEPTETMSEDSAEKPKEVAGEPRAPIVTVMGHVDHGKTSLLDYIRKTKVVEGESGGITQHIGAYQVDYNGRRITFLDTPGHEAFSTIRAQGTKVTDVAILVVAADEGIKPQTIEAIELARAAGVPLIVAITKIDKPEANVMRVEQELAAHNIVTEKWGGKDVVIGVSAKTGQGVDELLELVLLTADLAELRAPAEGLAEGVVIESKHDPKVGALATLLIQRGKLQVGDPFVVGNHFGKVKAMEDYLGKRVKQAGPAQPVLVTGFTAPPSVGEVLAAVASDKTAREIIAQRNKRATSRQMSVRTSDLARLASQIRSSQLHHINIVLKADVQGSLEAIKQQLEKIKTDKGQIRIVAEGLGNIGESDVQSAAGENGFVVGFKVAVSPSARRTAKKDDIKVLTYDIIYELTDDLTRILLDSIGPEKIETSMGRATILKIFRDARHEKILGMKVISGKAQLGNTVRFFNENKEPIGEGEIKLIKRVAEEVSEATAGDDFGFQIVTHAKVKEGDAAEFVRVDYRKVSLK</sequence>
<accession>A0A0G2A3P7</accession>
<dbReference type="FunFam" id="3.40.50.300:FF:000019">
    <property type="entry name" value="Translation initiation factor IF-2"/>
    <property type="match status" value="1"/>
</dbReference>
<evidence type="ECO:0000256" key="6">
    <source>
        <dbReference type="ARBA" id="ARBA00023134"/>
    </source>
</evidence>
<dbReference type="CDD" id="cd01887">
    <property type="entry name" value="IF2_eIF5B"/>
    <property type="match status" value="1"/>
</dbReference>
<dbReference type="Pfam" id="PF11987">
    <property type="entry name" value="IF-2"/>
    <property type="match status" value="1"/>
</dbReference>
<feature type="region of interest" description="G-domain" evidence="7">
    <location>
        <begin position="89"/>
        <end position="237"/>
    </location>
</feature>
<keyword evidence="3 7" id="KW-0396">Initiation factor</keyword>
<dbReference type="HAMAP" id="MF_00100_B">
    <property type="entry name" value="IF_2_B"/>
    <property type="match status" value="1"/>
</dbReference>
<dbReference type="Gene3D" id="3.40.50.10050">
    <property type="entry name" value="Translation initiation factor IF- 2, domain 3"/>
    <property type="match status" value="1"/>
</dbReference>
<evidence type="ECO:0000313" key="10">
    <source>
        <dbReference type="EMBL" id="KKW26834.1"/>
    </source>
</evidence>
<evidence type="ECO:0000256" key="7">
    <source>
        <dbReference type="HAMAP-Rule" id="MF_00100"/>
    </source>
</evidence>
<dbReference type="InterPro" id="IPR005225">
    <property type="entry name" value="Small_GTP-bd"/>
</dbReference>
<dbReference type="GO" id="GO:0003924">
    <property type="term" value="F:GTPase activity"/>
    <property type="evidence" value="ECO:0007669"/>
    <property type="project" value="UniProtKB-UniRule"/>
</dbReference>
<dbReference type="GO" id="GO:0005829">
    <property type="term" value="C:cytosol"/>
    <property type="evidence" value="ECO:0007669"/>
    <property type="project" value="TreeGrafter"/>
</dbReference>
<dbReference type="SUPFAM" id="SSF52540">
    <property type="entry name" value="P-loop containing nucleoside triphosphate hydrolases"/>
    <property type="match status" value="1"/>
</dbReference>
<evidence type="ECO:0000256" key="1">
    <source>
        <dbReference type="ARBA" id="ARBA00007733"/>
    </source>
</evidence>
<evidence type="ECO:0000256" key="4">
    <source>
        <dbReference type="ARBA" id="ARBA00022741"/>
    </source>
</evidence>
<dbReference type="InterPro" id="IPR006847">
    <property type="entry name" value="IF2_N"/>
</dbReference>
<dbReference type="FunFam" id="2.40.30.10:FF:000054">
    <property type="entry name" value="Translation initiation factor IF-2"/>
    <property type="match status" value="1"/>
</dbReference>
<dbReference type="NCBIfam" id="TIGR00231">
    <property type="entry name" value="small_GTP"/>
    <property type="match status" value="1"/>
</dbReference>
<dbReference type="InterPro" id="IPR000795">
    <property type="entry name" value="T_Tr_GTP-bd_dom"/>
</dbReference>
<proteinExistence type="inferred from homology"/>
<evidence type="ECO:0000256" key="2">
    <source>
        <dbReference type="ARBA" id="ARBA00020675"/>
    </source>
</evidence>
<evidence type="ECO:0000313" key="11">
    <source>
        <dbReference type="Proteomes" id="UP000034913"/>
    </source>
</evidence>
<evidence type="ECO:0000259" key="9">
    <source>
        <dbReference type="PROSITE" id="PS51722"/>
    </source>
</evidence>
<name>A0A0G2A3P7_UNCK3</name>
<organism evidence="10 11">
    <name type="scientific">candidate division Kazan bacterium GW2011_GWB1_52_7</name>
    <dbReference type="NCBI Taxonomy" id="1620414"/>
    <lineage>
        <taxon>Bacteria</taxon>
        <taxon>Bacteria division Kazan-3B-28</taxon>
    </lineage>
</organism>
<dbReference type="FunFam" id="3.40.50.10050:FF:000001">
    <property type="entry name" value="Translation initiation factor IF-2"/>
    <property type="match status" value="1"/>
</dbReference>
<dbReference type="InterPro" id="IPR023115">
    <property type="entry name" value="TIF_IF2_dom3"/>
</dbReference>
<dbReference type="Gene3D" id="2.40.30.10">
    <property type="entry name" value="Translation factors"/>
    <property type="match status" value="2"/>
</dbReference>
<dbReference type="AlphaFoldDB" id="A0A0G2A3P7"/>
<comment type="similarity">
    <text evidence="1 7 8">Belongs to the TRAFAC class translation factor GTPase superfamily. Classic translation factor GTPase family. IF-2 subfamily.</text>
</comment>
<dbReference type="InterPro" id="IPR015760">
    <property type="entry name" value="TIF_IF2"/>
</dbReference>
<dbReference type="SUPFAM" id="SSF50447">
    <property type="entry name" value="Translation proteins"/>
    <property type="match status" value="2"/>
</dbReference>
<protein>
    <recommendedName>
        <fullName evidence="2 7">Translation initiation factor IF-2</fullName>
    </recommendedName>
</protein>
<keyword evidence="6 7" id="KW-0342">GTP-binding</keyword>
<keyword evidence="4 7" id="KW-0547">Nucleotide-binding</keyword>
<dbReference type="PROSITE" id="PS51722">
    <property type="entry name" value="G_TR_2"/>
    <property type="match status" value="1"/>
</dbReference>
<dbReference type="GO" id="GO:0003743">
    <property type="term" value="F:translation initiation factor activity"/>
    <property type="evidence" value="ECO:0007669"/>
    <property type="project" value="UniProtKB-UniRule"/>
</dbReference>
<dbReference type="GO" id="GO:0005525">
    <property type="term" value="F:GTP binding"/>
    <property type="evidence" value="ECO:0007669"/>
    <property type="project" value="UniProtKB-KW"/>
</dbReference>
<evidence type="ECO:0000256" key="5">
    <source>
        <dbReference type="ARBA" id="ARBA00022917"/>
    </source>
</evidence>
<dbReference type="NCBIfam" id="TIGR00487">
    <property type="entry name" value="IF-2"/>
    <property type="match status" value="1"/>
</dbReference>
<dbReference type="InterPro" id="IPR027417">
    <property type="entry name" value="P-loop_NTPase"/>
</dbReference>
<feature type="binding site" evidence="7">
    <location>
        <begin position="141"/>
        <end position="145"/>
    </location>
    <ligand>
        <name>GTP</name>
        <dbReference type="ChEBI" id="CHEBI:37565"/>
    </ligand>
</feature>
<dbReference type="InterPro" id="IPR053905">
    <property type="entry name" value="EF-G-like_DII"/>
</dbReference>
<gene>
    <name evidence="7" type="primary">infB</name>
    <name evidence="10" type="ORF">VF00_C0002G0159</name>
</gene>
<dbReference type="PATRIC" id="fig|1620414.3.peg.394"/>
<dbReference type="Gene3D" id="3.40.50.300">
    <property type="entry name" value="P-loop containing nucleotide triphosphate hydrolases"/>
    <property type="match status" value="1"/>
</dbReference>
<comment type="caution">
    <text evidence="10">The sequence shown here is derived from an EMBL/GenBank/DDBJ whole genome shotgun (WGS) entry which is preliminary data.</text>
</comment>
<dbReference type="PANTHER" id="PTHR43381">
    <property type="entry name" value="TRANSLATION INITIATION FACTOR IF-2-RELATED"/>
    <property type="match status" value="1"/>
</dbReference>
<dbReference type="InterPro" id="IPR009000">
    <property type="entry name" value="Transl_B-barrel_sf"/>
</dbReference>
<dbReference type="EMBL" id="LCRB01000002">
    <property type="protein sequence ID" value="KKW26834.1"/>
    <property type="molecule type" value="Genomic_DNA"/>
</dbReference>
<dbReference type="Proteomes" id="UP000034913">
    <property type="component" value="Unassembled WGS sequence"/>
</dbReference>
<evidence type="ECO:0000256" key="3">
    <source>
        <dbReference type="ARBA" id="ARBA00022540"/>
    </source>
</evidence>
<feature type="domain" description="Tr-type G" evidence="9">
    <location>
        <begin position="86"/>
        <end position="255"/>
    </location>
</feature>
<dbReference type="Pfam" id="PF22042">
    <property type="entry name" value="EF-G_D2"/>
    <property type="match status" value="1"/>
</dbReference>
<dbReference type="CDD" id="cd03702">
    <property type="entry name" value="IF2_mtIF2_II"/>
    <property type="match status" value="1"/>
</dbReference>
<feature type="binding site" evidence="7">
    <location>
        <begin position="195"/>
        <end position="198"/>
    </location>
    <ligand>
        <name>GTP</name>
        <dbReference type="ChEBI" id="CHEBI:37565"/>
    </ligand>
</feature>
<dbReference type="Pfam" id="PF00009">
    <property type="entry name" value="GTP_EFTU"/>
    <property type="match status" value="1"/>
</dbReference>